<organism evidence="1 2">
    <name type="scientific">Trifolium medium</name>
    <dbReference type="NCBI Taxonomy" id="97028"/>
    <lineage>
        <taxon>Eukaryota</taxon>
        <taxon>Viridiplantae</taxon>
        <taxon>Streptophyta</taxon>
        <taxon>Embryophyta</taxon>
        <taxon>Tracheophyta</taxon>
        <taxon>Spermatophyta</taxon>
        <taxon>Magnoliopsida</taxon>
        <taxon>eudicotyledons</taxon>
        <taxon>Gunneridae</taxon>
        <taxon>Pentapetalae</taxon>
        <taxon>rosids</taxon>
        <taxon>fabids</taxon>
        <taxon>Fabales</taxon>
        <taxon>Fabaceae</taxon>
        <taxon>Papilionoideae</taxon>
        <taxon>50 kb inversion clade</taxon>
        <taxon>NPAAA clade</taxon>
        <taxon>Hologalegina</taxon>
        <taxon>IRL clade</taxon>
        <taxon>Trifolieae</taxon>
        <taxon>Trifolium</taxon>
    </lineage>
</organism>
<feature type="non-terminal residue" evidence="1">
    <location>
        <position position="64"/>
    </location>
</feature>
<accession>A0A392VY20</accession>
<proteinExistence type="predicted"/>
<dbReference type="AlphaFoldDB" id="A0A392VY20"/>
<dbReference type="Proteomes" id="UP000265520">
    <property type="component" value="Unassembled WGS sequence"/>
</dbReference>
<sequence length="64" mass="7096">MVVGGKIFMRADDIPRDKGRYNLREASGGWYLGQGSSGTWTWPAILNGRVQGGWRAARWLMGSP</sequence>
<evidence type="ECO:0000313" key="1">
    <source>
        <dbReference type="EMBL" id="MCI92877.1"/>
    </source>
</evidence>
<dbReference type="EMBL" id="LXQA011313460">
    <property type="protein sequence ID" value="MCI92877.1"/>
    <property type="molecule type" value="Genomic_DNA"/>
</dbReference>
<name>A0A392VY20_9FABA</name>
<evidence type="ECO:0000313" key="2">
    <source>
        <dbReference type="Proteomes" id="UP000265520"/>
    </source>
</evidence>
<comment type="caution">
    <text evidence="1">The sequence shown here is derived from an EMBL/GenBank/DDBJ whole genome shotgun (WGS) entry which is preliminary data.</text>
</comment>
<reference evidence="1 2" key="1">
    <citation type="journal article" date="2018" name="Front. Plant Sci.">
        <title>Red Clover (Trifolium pratense) and Zigzag Clover (T. medium) - A Picture of Genomic Similarities and Differences.</title>
        <authorList>
            <person name="Dluhosova J."/>
            <person name="Istvanek J."/>
            <person name="Nedelnik J."/>
            <person name="Repkova J."/>
        </authorList>
    </citation>
    <scope>NUCLEOTIDE SEQUENCE [LARGE SCALE GENOMIC DNA]</scope>
    <source>
        <strain evidence="2">cv. 10/8</strain>
        <tissue evidence="1">Leaf</tissue>
    </source>
</reference>
<keyword evidence="2" id="KW-1185">Reference proteome</keyword>
<protein>
    <submittedName>
        <fullName evidence="1">Uncharacterized protein</fullName>
    </submittedName>
</protein>